<keyword evidence="2" id="KW-1185">Reference proteome</keyword>
<reference evidence="1" key="1">
    <citation type="submission" date="2023-07" db="EMBL/GenBank/DDBJ databases">
        <authorList>
            <person name="Kim M.K."/>
        </authorList>
    </citation>
    <scope>NUCLEOTIDE SEQUENCE</scope>
    <source>
        <strain evidence="1">M29</strain>
    </source>
</reference>
<dbReference type="RefSeq" id="WP_305012360.1">
    <property type="nucleotide sequence ID" value="NZ_JAUQSX010000007.1"/>
</dbReference>
<sequence length="77" mass="9067">MIAFIILLGIVALFGLIQWGWKDIENKVNQQMYHKYFSMWQVAEQDNKWLRTILQQQFDLKTEGPQLGEKGEEVPNA</sequence>
<accession>A0ABT9ACU7</accession>
<gene>
    <name evidence="1" type="ORF">Q5H92_15020</name>
</gene>
<dbReference type="Proteomes" id="UP001167796">
    <property type="component" value="Unassembled WGS sequence"/>
</dbReference>
<evidence type="ECO:0000313" key="2">
    <source>
        <dbReference type="Proteomes" id="UP001167796"/>
    </source>
</evidence>
<protein>
    <submittedName>
        <fullName evidence="1">Uncharacterized protein</fullName>
    </submittedName>
</protein>
<dbReference type="EMBL" id="JAUQSX010000007">
    <property type="protein sequence ID" value="MDO7847679.1"/>
    <property type="molecule type" value="Genomic_DNA"/>
</dbReference>
<comment type="caution">
    <text evidence="1">The sequence shown here is derived from an EMBL/GenBank/DDBJ whole genome shotgun (WGS) entry which is preliminary data.</text>
</comment>
<name>A0ABT9ACU7_9BACT</name>
<organism evidence="1 2">
    <name type="scientific">Hymenobacter mellowenesis</name>
    <dbReference type="NCBI Taxonomy" id="3063995"/>
    <lineage>
        <taxon>Bacteria</taxon>
        <taxon>Pseudomonadati</taxon>
        <taxon>Bacteroidota</taxon>
        <taxon>Cytophagia</taxon>
        <taxon>Cytophagales</taxon>
        <taxon>Hymenobacteraceae</taxon>
        <taxon>Hymenobacter</taxon>
    </lineage>
</organism>
<evidence type="ECO:0000313" key="1">
    <source>
        <dbReference type="EMBL" id="MDO7847679.1"/>
    </source>
</evidence>
<proteinExistence type="predicted"/>